<dbReference type="AlphaFoldDB" id="A0A182NWH6"/>
<dbReference type="EnsemblMetazoa" id="ADIR014248-RA">
    <property type="protein sequence ID" value="ADIR014248-PA"/>
    <property type="gene ID" value="ADIR014248"/>
</dbReference>
<sequence length="63" mass="7072">ACVCVCAKRRQYTLELGFPREILLAARLCSGKPVAQARLHFRVPLPCAKSCAEGEKNRAEKWK</sequence>
<reference evidence="2" key="1">
    <citation type="submission" date="2013-03" db="EMBL/GenBank/DDBJ databases">
        <title>The Genome Sequence of Anopheles dirus WRAIR2.</title>
        <authorList>
            <consortium name="The Broad Institute Genomics Platform"/>
            <person name="Neafsey D.E."/>
            <person name="Walton C."/>
            <person name="Walker B."/>
            <person name="Young S.K."/>
            <person name="Zeng Q."/>
            <person name="Gargeya S."/>
            <person name="Fitzgerald M."/>
            <person name="Haas B."/>
            <person name="Abouelleil A."/>
            <person name="Allen A.W."/>
            <person name="Alvarado L."/>
            <person name="Arachchi H.M."/>
            <person name="Berlin A.M."/>
            <person name="Chapman S.B."/>
            <person name="Gainer-Dewar J."/>
            <person name="Goldberg J."/>
            <person name="Griggs A."/>
            <person name="Gujja S."/>
            <person name="Hansen M."/>
            <person name="Howarth C."/>
            <person name="Imamovic A."/>
            <person name="Ireland A."/>
            <person name="Larimer J."/>
            <person name="McCowan C."/>
            <person name="Murphy C."/>
            <person name="Pearson M."/>
            <person name="Poon T.W."/>
            <person name="Priest M."/>
            <person name="Roberts A."/>
            <person name="Saif S."/>
            <person name="Shea T."/>
            <person name="Sisk P."/>
            <person name="Sykes S."/>
            <person name="Wortman J."/>
            <person name="Nusbaum C."/>
            <person name="Birren B."/>
        </authorList>
    </citation>
    <scope>NUCLEOTIDE SEQUENCE [LARGE SCALE GENOMIC DNA]</scope>
    <source>
        <strain evidence="2">WRAIR2</strain>
    </source>
</reference>
<keyword evidence="2" id="KW-1185">Reference proteome</keyword>
<dbReference type="Proteomes" id="UP000075884">
    <property type="component" value="Unassembled WGS sequence"/>
</dbReference>
<reference evidence="1" key="2">
    <citation type="submission" date="2020-05" db="UniProtKB">
        <authorList>
            <consortium name="EnsemblMetazoa"/>
        </authorList>
    </citation>
    <scope>IDENTIFICATION</scope>
    <source>
        <strain evidence="1">WRAIR2</strain>
    </source>
</reference>
<accession>A0A182NWH6</accession>
<name>A0A182NWH6_9DIPT</name>
<evidence type="ECO:0000313" key="1">
    <source>
        <dbReference type="EnsemblMetazoa" id="ADIR014248-PA"/>
    </source>
</evidence>
<evidence type="ECO:0000313" key="2">
    <source>
        <dbReference type="Proteomes" id="UP000075884"/>
    </source>
</evidence>
<protein>
    <submittedName>
        <fullName evidence="1">Uncharacterized protein</fullName>
    </submittedName>
</protein>
<dbReference type="VEuPathDB" id="VectorBase:ADIR014248"/>
<organism evidence="1 2">
    <name type="scientific">Anopheles dirus</name>
    <dbReference type="NCBI Taxonomy" id="7168"/>
    <lineage>
        <taxon>Eukaryota</taxon>
        <taxon>Metazoa</taxon>
        <taxon>Ecdysozoa</taxon>
        <taxon>Arthropoda</taxon>
        <taxon>Hexapoda</taxon>
        <taxon>Insecta</taxon>
        <taxon>Pterygota</taxon>
        <taxon>Neoptera</taxon>
        <taxon>Endopterygota</taxon>
        <taxon>Diptera</taxon>
        <taxon>Nematocera</taxon>
        <taxon>Culicoidea</taxon>
        <taxon>Culicidae</taxon>
        <taxon>Anophelinae</taxon>
        <taxon>Anopheles</taxon>
    </lineage>
</organism>
<proteinExistence type="predicted"/>